<keyword evidence="4" id="KW-1003">Cell membrane</keyword>
<dbReference type="GO" id="GO:0022857">
    <property type="term" value="F:transmembrane transporter activity"/>
    <property type="evidence" value="ECO:0007669"/>
    <property type="project" value="InterPro"/>
</dbReference>
<evidence type="ECO:0000256" key="3">
    <source>
        <dbReference type="ARBA" id="ARBA00022448"/>
    </source>
</evidence>
<dbReference type="CDD" id="cd17502">
    <property type="entry name" value="MFS_Azr1_MDR_like"/>
    <property type="match status" value="1"/>
</dbReference>
<feature type="transmembrane region" description="Helical" evidence="10">
    <location>
        <begin position="388"/>
        <end position="406"/>
    </location>
</feature>
<dbReference type="GO" id="GO:0005886">
    <property type="term" value="C:plasma membrane"/>
    <property type="evidence" value="ECO:0007669"/>
    <property type="project" value="UniProtKB-SubCell"/>
</dbReference>
<keyword evidence="5 10" id="KW-0812">Transmembrane</keyword>
<dbReference type="FunFam" id="1.20.1250.20:FF:000489">
    <property type="entry name" value="MFS general substrate transporter"/>
    <property type="match status" value="1"/>
</dbReference>
<feature type="region of interest" description="Disordered" evidence="9">
    <location>
        <begin position="24"/>
        <end position="45"/>
    </location>
</feature>
<evidence type="ECO:0000256" key="10">
    <source>
        <dbReference type="SAM" id="Phobius"/>
    </source>
</evidence>
<feature type="transmembrane region" description="Helical" evidence="10">
    <location>
        <begin position="451"/>
        <end position="472"/>
    </location>
</feature>
<proteinExistence type="inferred from homology"/>
<keyword evidence="6 10" id="KW-1133">Transmembrane helix</keyword>
<dbReference type="Pfam" id="PF07690">
    <property type="entry name" value="MFS_1"/>
    <property type="match status" value="1"/>
</dbReference>
<evidence type="ECO:0000256" key="8">
    <source>
        <dbReference type="ARBA" id="ARBA00023180"/>
    </source>
</evidence>
<evidence type="ECO:0000256" key="9">
    <source>
        <dbReference type="SAM" id="MobiDB-lite"/>
    </source>
</evidence>
<dbReference type="AlphaFoldDB" id="A0AAW0QFM3"/>
<feature type="transmembrane region" description="Helical" evidence="10">
    <location>
        <begin position="180"/>
        <end position="201"/>
    </location>
</feature>
<dbReference type="FunFam" id="1.20.1250.20:FF:000196">
    <property type="entry name" value="MFS toxin efflux pump (AflT)"/>
    <property type="match status" value="1"/>
</dbReference>
<comment type="similarity">
    <text evidence="2">Belongs to the major facilitator superfamily. TCR/Tet family.</text>
</comment>
<gene>
    <name evidence="12" type="ORF">PG999_012746</name>
</gene>
<feature type="transmembrane region" description="Helical" evidence="10">
    <location>
        <begin position="321"/>
        <end position="342"/>
    </location>
</feature>
<evidence type="ECO:0000256" key="6">
    <source>
        <dbReference type="ARBA" id="ARBA00022989"/>
    </source>
</evidence>
<feature type="transmembrane region" description="Helical" evidence="10">
    <location>
        <begin position="92"/>
        <end position="110"/>
    </location>
</feature>
<feature type="transmembrane region" description="Helical" evidence="10">
    <location>
        <begin position="251"/>
        <end position="272"/>
    </location>
</feature>
<sequence>MEQPMKLGPDPATACDEKADLAKTHTAELPPSSRDSKTQEGDDDDRDYPTGARLVLIGIALCLGVFLIALDNSIIATAVPRISDEFNSLSDVGWYGSAYLLTTACLQLFFGKLYSYLPIKTVFICAIGVFELGSLLCGVAQGSVTLIVGRAIAGIGSAGVYSGALVILAHSVPVTKRPLYSGFIGAMNGISSVAGPLLGGVFTDKASWRWCFWINLPLGAITLAIIIFLFTSPKLDDQPADQTMLEMIKRIDPIGSLLSMCAVICLLLALRWGGNEYDWNNGRIIVLLVLFGILLVAFLYMQWRQGENATVPPRLMSDRTVYASCLYAFGIGSSSFVLAYYLPVWFQAVQEVPAFDSGIRTLPLLLTVAIAAILGGALVTALGYYAPIMLLGTVLMSVGAGLLTTLTPDATMGHWIGYQAIYGIGVGLGIQQPMIAVQTALDIKDIPTASCMIIFFQTMGGAIFISVAQSVFANQLSLSLRQNVPNLDAGAILAAGATNIRQIVPPTLLDGVITAYNSALTRSFFVTMALAAFSVLGSVFIPWVNIKKKDDTKSEEVATS</sequence>
<comment type="subcellular location">
    <subcellularLocation>
        <location evidence="1">Cell membrane</location>
        <topology evidence="1">Multi-pass membrane protein</topology>
    </subcellularLocation>
</comment>
<evidence type="ECO:0000256" key="7">
    <source>
        <dbReference type="ARBA" id="ARBA00023136"/>
    </source>
</evidence>
<dbReference type="FunFam" id="1.20.1720.10:FF:000012">
    <property type="entry name" value="MFS toxin efflux pump (AflT)"/>
    <property type="match status" value="1"/>
</dbReference>
<evidence type="ECO:0000259" key="11">
    <source>
        <dbReference type="PROSITE" id="PS50850"/>
    </source>
</evidence>
<feature type="domain" description="Major facilitator superfamily (MFS) profile" evidence="11">
    <location>
        <begin position="57"/>
        <end position="549"/>
    </location>
</feature>
<evidence type="ECO:0000256" key="2">
    <source>
        <dbReference type="ARBA" id="ARBA00007520"/>
    </source>
</evidence>
<feature type="transmembrane region" description="Helical" evidence="10">
    <location>
        <begin position="284"/>
        <end position="301"/>
    </location>
</feature>
<dbReference type="PRINTS" id="PR01036">
    <property type="entry name" value="TCRTETB"/>
</dbReference>
<evidence type="ECO:0000256" key="1">
    <source>
        <dbReference type="ARBA" id="ARBA00004651"/>
    </source>
</evidence>
<dbReference type="EMBL" id="JAQQWP010000010">
    <property type="protein sequence ID" value="KAK8096802.1"/>
    <property type="molecule type" value="Genomic_DNA"/>
</dbReference>
<dbReference type="PANTHER" id="PTHR23501:SF199">
    <property type="entry name" value="MFS EFFLUX TRANSPORTER INPD-RELATED"/>
    <property type="match status" value="1"/>
</dbReference>
<evidence type="ECO:0000256" key="5">
    <source>
        <dbReference type="ARBA" id="ARBA00022692"/>
    </source>
</evidence>
<dbReference type="PROSITE" id="PS50850">
    <property type="entry name" value="MFS"/>
    <property type="match status" value="1"/>
</dbReference>
<dbReference type="PANTHER" id="PTHR23501">
    <property type="entry name" value="MAJOR FACILITATOR SUPERFAMILY"/>
    <property type="match status" value="1"/>
</dbReference>
<dbReference type="SUPFAM" id="SSF103473">
    <property type="entry name" value="MFS general substrate transporter"/>
    <property type="match status" value="1"/>
</dbReference>
<comment type="caution">
    <text evidence="12">The sequence shown here is derived from an EMBL/GenBank/DDBJ whole genome shotgun (WGS) entry which is preliminary data.</text>
</comment>
<organism evidence="12 13">
    <name type="scientific">Apiospora kogelbergensis</name>
    <dbReference type="NCBI Taxonomy" id="1337665"/>
    <lineage>
        <taxon>Eukaryota</taxon>
        <taxon>Fungi</taxon>
        <taxon>Dikarya</taxon>
        <taxon>Ascomycota</taxon>
        <taxon>Pezizomycotina</taxon>
        <taxon>Sordariomycetes</taxon>
        <taxon>Xylariomycetidae</taxon>
        <taxon>Amphisphaeriales</taxon>
        <taxon>Apiosporaceae</taxon>
        <taxon>Apiospora</taxon>
    </lineage>
</organism>
<keyword evidence="13" id="KW-1185">Reference proteome</keyword>
<name>A0AAW0QFM3_9PEZI</name>
<dbReference type="InterPro" id="IPR011701">
    <property type="entry name" value="MFS"/>
</dbReference>
<evidence type="ECO:0000256" key="4">
    <source>
        <dbReference type="ARBA" id="ARBA00022475"/>
    </source>
</evidence>
<dbReference type="InterPro" id="IPR036259">
    <property type="entry name" value="MFS_trans_sf"/>
</dbReference>
<dbReference type="Proteomes" id="UP001392437">
    <property type="component" value="Unassembled WGS sequence"/>
</dbReference>
<dbReference type="InterPro" id="IPR020846">
    <property type="entry name" value="MFS_dom"/>
</dbReference>
<evidence type="ECO:0000313" key="13">
    <source>
        <dbReference type="Proteomes" id="UP001392437"/>
    </source>
</evidence>
<protein>
    <submittedName>
        <fullName evidence="12">MFS general substrate transporter</fullName>
    </submittedName>
</protein>
<keyword evidence="7 10" id="KW-0472">Membrane</keyword>
<accession>A0AAW0QFM3</accession>
<feature type="transmembrane region" description="Helical" evidence="10">
    <location>
        <begin position="147"/>
        <end position="168"/>
    </location>
</feature>
<keyword evidence="3" id="KW-0813">Transport</keyword>
<feature type="transmembrane region" description="Helical" evidence="10">
    <location>
        <begin position="54"/>
        <end position="80"/>
    </location>
</feature>
<feature type="transmembrane region" description="Helical" evidence="10">
    <location>
        <begin position="524"/>
        <end position="544"/>
    </location>
</feature>
<feature type="transmembrane region" description="Helical" evidence="10">
    <location>
        <begin position="362"/>
        <end position="381"/>
    </location>
</feature>
<evidence type="ECO:0000313" key="12">
    <source>
        <dbReference type="EMBL" id="KAK8096802.1"/>
    </source>
</evidence>
<reference evidence="12 13" key="1">
    <citation type="submission" date="2023-01" db="EMBL/GenBank/DDBJ databases">
        <title>Analysis of 21 Apiospora genomes using comparative genomics revels a genus with tremendous synthesis potential of carbohydrate active enzymes and secondary metabolites.</title>
        <authorList>
            <person name="Sorensen T."/>
        </authorList>
    </citation>
    <scope>NUCLEOTIDE SEQUENCE [LARGE SCALE GENOMIC DNA]</scope>
    <source>
        <strain evidence="12 13">CBS 117206</strain>
    </source>
</reference>
<dbReference type="Gene3D" id="1.20.1250.20">
    <property type="entry name" value="MFS general substrate transporter like domains"/>
    <property type="match status" value="1"/>
</dbReference>
<feature type="transmembrane region" description="Helical" evidence="10">
    <location>
        <begin position="412"/>
        <end position="430"/>
    </location>
</feature>
<feature type="transmembrane region" description="Helical" evidence="10">
    <location>
        <begin position="122"/>
        <end position="141"/>
    </location>
</feature>
<keyword evidence="8" id="KW-0325">Glycoprotein</keyword>
<feature type="transmembrane region" description="Helical" evidence="10">
    <location>
        <begin position="207"/>
        <end position="230"/>
    </location>
</feature>